<dbReference type="Pfam" id="PF02657">
    <property type="entry name" value="SufE"/>
    <property type="match status" value="1"/>
</dbReference>
<reference evidence="3 4" key="1">
    <citation type="journal article" date="2013" name="Genome Announc.">
        <title>Draft Genome Sequence of Cesiribacter andamanensis Strain AMV16T, Isolated from a Soil Sample from a Mud Volcano in the Andaman Islands, India.</title>
        <authorList>
            <person name="Shivaji S."/>
            <person name="Ara S."/>
            <person name="Begum Z."/>
            <person name="Srinivas T.N."/>
            <person name="Singh A."/>
            <person name="Kumar Pinnaka A."/>
        </authorList>
    </citation>
    <scope>NUCLEOTIDE SEQUENCE [LARGE SCALE GENOMIC DNA]</scope>
    <source>
        <strain evidence="3 4">AMV16</strain>
    </source>
</reference>
<keyword evidence="4" id="KW-1185">Reference proteome</keyword>
<protein>
    <submittedName>
        <fullName evidence="3">Cysteine desulfuration protein sufE</fullName>
    </submittedName>
</protein>
<evidence type="ECO:0000256" key="1">
    <source>
        <dbReference type="ARBA" id="ARBA00010282"/>
    </source>
</evidence>
<dbReference type="eggNOG" id="COG2166">
    <property type="taxonomic scope" value="Bacteria"/>
</dbReference>
<dbReference type="OrthoDB" id="9799320at2"/>
<accession>M7NQB0</accession>
<comment type="similarity">
    <text evidence="1">Belongs to the SufE family.</text>
</comment>
<name>M7NQB0_9BACT</name>
<sequence>MEKAPINSIQDEIIDEFSLFEDDRNGKLEYLIDLGEKLPELEDAHKLDENLIKGCQSKVWLVSEPKGERLYYRADSNTAITKGLIALLIRVLSGQKIGDIARADLYFIRDIGMNTFIGSQRSNGFANMINQMKLEAALAYRALENKE</sequence>
<comment type="caution">
    <text evidence="3">The sequence shown here is derived from an EMBL/GenBank/DDBJ whole genome shotgun (WGS) entry which is preliminary data.</text>
</comment>
<dbReference type="EMBL" id="AODQ01000015">
    <property type="protein sequence ID" value="EMR03910.1"/>
    <property type="molecule type" value="Genomic_DNA"/>
</dbReference>
<dbReference type="InterPro" id="IPR003808">
    <property type="entry name" value="Fe-S_metab-assoc_dom"/>
</dbReference>
<dbReference type="RefSeq" id="WP_009194369.1">
    <property type="nucleotide sequence ID" value="NZ_AODQ01000015.1"/>
</dbReference>
<proteinExistence type="inferred from homology"/>
<dbReference type="Gene3D" id="3.90.1010.10">
    <property type="match status" value="1"/>
</dbReference>
<evidence type="ECO:0000313" key="4">
    <source>
        <dbReference type="Proteomes" id="UP000011910"/>
    </source>
</evidence>
<dbReference type="PATRIC" id="fig|1279009.4.peg.981"/>
<dbReference type="PANTHER" id="PTHR43597:SF5">
    <property type="entry name" value="SUFE-LIKE PROTEIN 2, CHLOROPLASTIC"/>
    <property type="match status" value="1"/>
</dbReference>
<dbReference type="SUPFAM" id="SSF82649">
    <property type="entry name" value="SufE/NifU"/>
    <property type="match status" value="1"/>
</dbReference>
<dbReference type="PANTHER" id="PTHR43597">
    <property type="entry name" value="SULFUR ACCEPTOR PROTEIN CSDE"/>
    <property type="match status" value="1"/>
</dbReference>
<dbReference type="STRING" id="1279009.ADICEAN_00967"/>
<feature type="domain" description="Fe-S metabolism associated" evidence="2">
    <location>
        <begin position="15"/>
        <end position="133"/>
    </location>
</feature>
<dbReference type="AlphaFoldDB" id="M7NQB0"/>
<evidence type="ECO:0000313" key="3">
    <source>
        <dbReference type="EMBL" id="EMR03910.1"/>
    </source>
</evidence>
<organism evidence="3 4">
    <name type="scientific">Cesiribacter andamanensis AMV16</name>
    <dbReference type="NCBI Taxonomy" id="1279009"/>
    <lineage>
        <taxon>Bacteria</taxon>
        <taxon>Pseudomonadati</taxon>
        <taxon>Bacteroidota</taxon>
        <taxon>Cytophagia</taxon>
        <taxon>Cytophagales</taxon>
        <taxon>Cesiribacteraceae</taxon>
        <taxon>Cesiribacter</taxon>
    </lineage>
</organism>
<gene>
    <name evidence="3" type="primary">sufE</name>
    <name evidence="3" type="ORF">ADICEAN_00967</name>
</gene>
<dbReference type="Proteomes" id="UP000011910">
    <property type="component" value="Unassembled WGS sequence"/>
</dbReference>
<evidence type="ECO:0000259" key="2">
    <source>
        <dbReference type="Pfam" id="PF02657"/>
    </source>
</evidence>